<dbReference type="RefSeq" id="WP_194931716.1">
    <property type="nucleotide sequence ID" value="NZ_JADLZT010000007.1"/>
</dbReference>
<dbReference type="Pfam" id="PF10722">
    <property type="entry name" value="YbjN"/>
    <property type="match status" value="1"/>
</dbReference>
<dbReference type="Proteomes" id="UP001429984">
    <property type="component" value="Unassembled WGS sequence"/>
</dbReference>
<evidence type="ECO:0000313" key="1">
    <source>
        <dbReference type="EMBL" id="MBF6025110.1"/>
    </source>
</evidence>
<sequence length="146" mass="16004">MLAFAAEPARGVTAAEVAKILQDASYSAKIGKAGDGTPRIDSNMGGVDVVMDFYDCEADRCGSLQLTTGIDLEKGSTYQVINKFNSEYRYGSAYLDAAMDPFIEYDFEVVNTDHAAYIRSQIELWEEVLGYFIKVIESGDSKPATK</sequence>
<dbReference type="CDD" id="cd17511">
    <property type="entry name" value="YbjN_AmyR-like"/>
    <property type="match status" value="1"/>
</dbReference>
<reference evidence="1 2" key="1">
    <citation type="submission" date="2020-11" db="EMBL/GenBank/DDBJ databases">
        <title>Draft Genome Sequence and Secondary Metabolite Biosynthetic Potential of the Lysobacter niastensis Type strain DSM 18481.</title>
        <authorList>
            <person name="Turrini P."/>
            <person name="Artuso I."/>
            <person name="Tescari M."/>
            <person name="Lugli G.A."/>
            <person name="Frangipani E."/>
            <person name="Ventura M."/>
            <person name="Visca P."/>
        </authorList>
    </citation>
    <scope>NUCLEOTIDE SEQUENCE [LARGE SCALE GENOMIC DNA]</scope>
    <source>
        <strain evidence="1 2">DSM 18481</strain>
    </source>
</reference>
<name>A0ABS0BDB7_9GAMM</name>
<accession>A0ABS0BDB7</accession>
<evidence type="ECO:0000313" key="2">
    <source>
        <dbReference type="Proteomes" id="UP001429984"/>
    </source>
</evidence>
<protein>
    <submittedName>
        <fullName evidence="1">YbjN domain-containing protein</fullName>
    </submittedName>
</protein>
<gene>
    <name evidence="1" type="ORF">IU514_13845</name>
</gene>
<organism evidence="1 2">
    <name type="scientific">Lysobacter niastensis</name>
    <dbReference type="NCBI Taxonomy" id="380629"/>
    <lineage>
        <taxon>Bacteria</taxon>
        <taxon>Pseudomonadati</taxon>
        <taxon>Pseudomonadota</taxon>
        <taxon>Gammaproteobacteria</taxon>
        <taxon>Lysobacterales</taxon>
        <taxon>Lysobacteraceae</taxon>
        <taxon>Lysobacter</taxon>
    </lineage>
</organism>
<keyword evidence="2" id="KW-1185">Reference proteome</keyword>
<dbReference type="EMBL" id="JADLZT010000007">
    <property type="protein sequence ID" value="MBF6025110.1"/>
    <property type="molecule type" value="Genomic_DNA"/>
</dbReference>
<comment type="caution">
    <text evidence="1">The sequence shown here is derived from an EMBL/GenBank/DDBJ whole genome shotgun (WGS) entry which is preliminary data.</text>
</comment>
<dbReference type="InterPro" id="IPR019660">
    <property type="entry name" value="Put_sensory_transdc_reg_YbjN"/>
</dbReference>
<proteinExistence type="predicted"/>